<name>A0ABQ5XQA6_9GAMM</name>
<protein>
    <recommendedName>
        <fullName evidence="3">DUF2169 domain-containing protein</fullName>
    </recommendedName>
</protein>
<dbReference type="Proteomes" id="UP001156670">
    <property type="component" value="Unassembled WGS sequence"/>
</dbReference>
<comment type="caution">
    <text evidence="1">The sequence shown here is derived from an EMBL/GenBank/DDBJ whole genome shotgun (WGS) entry which is preliminary data.</text>
</comment>
<evidence type="ECO:0008006" key="3">
    <source>
        <dbReference type="Google" id="ProtNLM"/>
    </source>
</evidence>
<dbReference type="EMBL" id="BSOB01000025">
    <property type="protein sequence ID" value="GLQ93783.1"/>
    <property type="molecule type" value="Genomic_DNA"/>
</dbReference>
<sequence length="171" mass="18780">MTACALASPSPESSFHTLSPAQCAPPSKAGYNGPLAATWDTYKPYVRACPLTSAKAPAKLWLLTVFAQPYLDDHPAETAWPNFPRPLLVTADGHCLARLPELFPFDEPRTLSLRYGSPLDGMPAEIRVHVSNPAVGGDYDLPVLHWMPAQHAYIAQNNTDEYTKDDMTCRN</sequence>
<proteinExistence type="predicted"/>
<organism evidence="1 2">
    <name type="scientific">Dyella acidisoli</name>
    <dbReference type="NCBI Taxonomy" id="1867834"/>
    <lineage>
        <taxon>Bacteria</taxon>
        <taxon>Pseudomonadati</taxon>
        <taxon>Pseudomonadota</taxon>
        <taxon>Gammaproteobacteria</taxon>
        <taxon>Lysobacterales</taxon>
        <taxon>Rhodanobacteraceae</taxon>
        <taxon>Dyella</taxon>
    </lineage>
</organism>
<keyword evidence="2" id="KW-1185">Reference proteome</keyword>
<evidence type="ECO:0000313" key="1">
    <source>
        <dbReference type="EMBL" id="GLQ93783.1"/>
    </source>
</evidence>
<accession>A0ABQ5XQA6</accession>
<evidence type="ECO:0000313" key="2">
    <source>
        <dbReference type="Proteomes" id="UP001156670"/>
    </source>
</evidence>
<gene>
    <name evidence="1" type="ORF">GCM10007901_27340</name>
</gene>
<dbReference type="RefSeq" id="WP_284321484.1">
    <property type="nucleotide sequence ID" value="NZ_BSOB01000025.1"/>
</dbReference>
<reference evidence="2" key="1">
    <citation type="journal article" date="2019" name="Int. J. Syst. Evol. Microbiol.">
        <title>The Global Catalogue of Microorganisms (GCM) 10K type strain sequencing project: providing services to taxonomists for standard genome sequencing and annotation.</title>
        <authorList>
            <consortium name="The Broad Institute Genomics Platform"/>
            <consortium name="The Broad Institute Genome Sequencing Center for Infectious Disease"/>
            <person name="Wu L."/>
            <person name="Ma J."/>
        </authorList>
    </citation>
    <scope>NUCLEOTIDE SEQUENCE [LARGE SCALE GENOMIC DNA]</scope>
    <source>
        <strain evidence="2">NBRC 111980</strain>
    </source>
</reference>